<evidence type="ECO:0000313" key="7">
    <source>
        <dbReference type="RefSeq" id="XP_018082095.1"/>
    </source>
</evidence>
<dbReference type="RefSeq" id="XP_018082093.1">
    <property type="nucleotide sequence ID" value="XM_018226604.2"/>
</dbReference>
<sequence>MKLTWLTKCFLWVCFGLILARSLCSARALLYPTICIVPVNGSPIVIKCELEKSCVINKADLCPHKACADFPVQACIVNETTVMIIFQINDQQEVKVEHGTEQRGLTEVVNPKEYKECKHSVEERPTGPTSHGDPNAGPEESGKRTFWRGVILPLILFLSLMIVGGLGYLFRKKIGQILENLPATQNGLNGEGELNPEQESHNDRHVELQPENKVALLTVV</sequence>
<dbReference type="RefSeq" id="XP_018082095.1">
    <property type="nucleotide sequence ID" value="XM_018226606.2"/>
</dbReference>
<feature type="chain" id="PRO_5044692193" evidence="3">
    <location>
        <begin position="21"/>
        <end position="220"/>
    </location>
</feature>
<evidence type="ECO:0000313" key="6">
    <source>
        <dbReference type="RefSeq" id="XP_018082094.1"/>
    </source>
</evidence>
<evidence type="ECO:0000256" key="1">
    <source>
        <dbReference type="SAM" id="MobiDB-lite"/>
    </source>
</evidence>
<feature type="transmembrane region" description="Helical" evidence="2">
    <location>
        <begin position="146"/>
        <end position="170"/>
    </location>
</feature>
<proteinExistence type="predicted"/>
<dbReference type="GeneID" id="108696899"/>
<gene>
    <name evidence="5 6 7 8" type="primary">LOC108696899</name>
</gene>
<accession>A0A8J0TDL6</accession>
<dbReference type="AlphaFoldDB" id="A0A8J0TDL6"/>
<feature type="region of interest" description="Disordered" evidence="1">
    <location>
        <begin position="116"/>
        <end position="142"/>
    </location>
</feature>
<evidence type="ECO:0000256" key="2">
    <source>
        <dbReference type="SAM" id="Phobius"/>
    </source>
</evidence>
<protein>
    <submittedName>
        <fullName evidence="5 6">Uncharacterized protein LOC108696899</fullName>
    </submittedName>
</protein>
<evidence type="ECO:0000313" key="4">
    <source>
        <dbReference type="Proteomes" id="UP000186698"/>
    </source>
</evidence>
<feature type="signal peptide" evidence="3">
    <location>
        <begin position="1"/>
        <end position="20"/>
    </location>
</feature>
<dbReference type="RefSeq" id="XP_018082094.1">
    <property type="nucleotide sequence ID" value="XM_018226605.2"/>
</dbReference>
<organism evidence="8">
    <name type="scientific">Xenopus laevis</name>
    <name type="common">African clawed frog</name>
    <dbReference type="NCBI Taxonomy" id="8355"/>
    <lineage>
        <taxon>Eukaryota</taxon>
        <taxon>Metazoa</taxon>
        <taxon>Chordata</taxon>
        <taxon>Craniata</taxon>
        <taxon>Vertebrata</taxon>
        <taxon>Euteleostomi</taxon>
        <taxon>Amphibia</taxon>
        <taxon>Batrachia</taxon>
        <taxon>Anura</taxon>
        <taxon>Pipoidea</taxon>
        <taxon>Pipidae</taxon>
        <taxon>Xenopodinae</taxon>
        <taxon>Xenopus</taxon>
        <taxon>Xenopus</taxon>
    </lineage>
</organism>
<name>A0A8J0TDL6_XENLA</name>
<reference evidence="5 6" key="1">
    <citation type="submission" date="2022-04" db="UniProtKB">
        <authorList>
            <consortium name="RefSeq"/>
        </authorList>
    </citation>
    <scope>IDENTIFICATION</scope>
    <source>
        <strain evidence="5 6">J_2021</strain>
        <tissue evidence="5 6">Erythrocytes</tissue>
    </source>
</reference>
<evidence type="ECO:0000256" key="3">
    <source>
        <dbReference type="SAM" id="SignalP"/>
    </source>
</evidence>
<keyword evidence="2" id="KW-1133">Transmembrane helix</keyword>
<dbReference type="RefSeq" id="XP_018082096.1">
    <property type="nucleotide sequence ID" value="XM_018226607.2"/>
</dbReference>
<dbReference type="Proteomes" id="UP000186698">
    <property type="component" value="Chromosome 7L"/>
</dbReference>
<keyword evidence="2" id="KW-0472">Membrane</keyword>
<feature type="compositionally biased region" description="Basic and acidic residues" evidence="1">
    <location>
        <begin position="116"/>
        <end position="125"/>
    </location>
</feature>
<dbReference type="KEGG" id="xla:108696899"/>
<keyword evidence="4" id="KW-1185">Reference proteome</keyword>
<evidence type="ECO:0000313" key="8">
    <source>
        <dbReference type="RefSeq" id="XP_018082096.1"/>
    </source>
</evidence>
<evidence type="ECO:0000313" key="5">
    <source>
        <dbReference type="RefSeq" id="XP_018082093.1"/>
    </source>
</evidence>
<keyword evidence="2" id="KW-0812">Transmembrane</keyword>
<keyword evidence="3" id="KW-0732">Signal</keyword>